<proteinExistence type="predicted"/>
<dbReference type="RefSeq" id="XP_014144578.1">
    <property type="nucleotide sequence ID" value="XM_014289103.1"/>
</dbReference>
<dbReference type="GeneID" id="25917298"/>
<name>A0A0L0F234_9EUKA</name>
<reference evidence="1 2" key="1">
    <citation type="submission" date="2011-02" db="EMBL/GenBank/DDBJ databases">
        <title>The Genome Sequence of Sphaeroforma arctica JP610.</title>
        <authorList>
            <consortium name="The Broad Institute Genome Sequencing Platform"/>
            <person name="Russ C."/>
            <person name="Cuomo C."/>
            <person name="Young S.K."/>
            <person name="Zeng Q."/>
            <person name="Gargeya S."/>
            <person name="Alvarado L."/>
            <person name="Berlin A."/>
            <person name="Chapman S.B."/>
            <person name="Chen Z."/>
            <person name="Freedman E."/>
            <person name="Gellesch M."/>
            <person name="Goldberg J."/>
            <person name="Griggs A."/>
            <person name="Gujja S."/>
            <person name="Heilman E."/>
            <person name="Heiman D."/>
            <person name="Howarth C."/>
            <person name="Mehta T."/>
            <person name="Neiman D."/>
            <person name="Pearson M."/>
            <person name="Roberts A."/>
            <person name="Saif S."/>
            <person name="Shea T."/>
            <person name="Shenoy N."/>
            <person name="Sisk P."/>
            <person name="Stolte C."/>
            <person name="Sykes S."/>
            <person name="White J."/>
            <person name="Yandava C."/>
            <person name="Burger G."/>
            <person name="Gray M.W."/>
            <person name="Holland P.W.H."/>
            <person name="King N."/>
            <person name="Lang F.B.F."/>
            <person name="Roger A.J."/>
            <person name="Ruiz-Trillo I."/>
            <person name="Haas B."/>
            <person name="Nusbaum C."/>
            <person name="Birren B."/>
        </authorList>
    </citation>
    <scope>NUCLEOTIDE SEQUENCE [LARGE SCALE GENOMIC DNA]</scope>
    <source>
        <strain evidence="1 2">JP610</strain>
    </source>
</reference>
<accession>A0A0L0F234</accession>
<sequence>VKDGEAENVFTFGQSRVQSRYTPDEGRIKHVTKLYRVEIVNRLLRVTLQKTIDGLTPSLLKVAVGNHFFVIKLLRVT</sequence>
<dbReference type="AlphaFoldDB" id="A0A0L0F234"/>
<protein>
    <submittedName>
        <fullName evidence="1">Uncharacterized protein</fullName>
    </submittedName>
</protein>
<gene>
    <name evidence="1" type="ORF">SARC_16794</name>
</gene>
<dbReference type="EMBL" id="KQ250510">
    <property type="protein sequence ID" value="KNC70676.1"/>
    <property type="molecule type" value="Genomic_DNA"/>
</dbReference>
<dbReference type="Proteomes" id="UP000054560">
    <property type="component" value="Unassembled WGS sequence"/>
</dbReference>
<feature type="non-terminal residue" evidence="1">
    <location>
        <position position="1"/>
    </location>
</feature>
<evidence type="ECO:0000313" key="1">
    <source>
        <dbReference type="EMBL" id="KNC70676.1"/>
    </source>
</evidence>
<keyword evidence="2" id="KW-1185">Reference proteome</keyword>
<organism evidence="1 2">
    <name type="scientific">Sphaeroforma arctica JP610</name>
    <dbReference type="NCBI Taxonomy" id="667725"/>
    <lineage>
        <taxon>Eukaryota</taxon>
        <taxon>Ichthyosporea</taxon>
        <taxon>Ichthyophonida</taxon>
        <taxon>Sphaeroforma</taxon>
    </lineage>
</organism>
<evidence type="ECO:0000313" key="2">
    <source>
        <dbReference type="Proteomes" id="UP000054560"/>
    </source>
</evidence>